<dbReference type="RefSeq" id="WP_094268769.1">
    <property type="nucleotide sequence ID" value="NZ_JAQVFK010000168.1"/>
</dbReference>
<evidence type="ECO:0000313" key="3">
    <source>
        <dbReference type="Proteomes" id="UP000215181"/>
    </source>
</evidence>
<comment type="caution">
    <text evidence="2">The sequence shown here is derived from an EMBL/GenBank/DDBJ whole genome shotgun (WGS) entry which is preliminary data.</text>
</comment>
<sequence>MPMNAERRLLPMMLAGLLSCAAGIASAEVTVRFVDAERYADVGASDAERGRNLTVLERHLRMAMAQCVAEDERLTVTVREVDLAGDIDWSRSSAVELRVLREVSWPRIELEYALIDAGGQTVVQGREQVSDMNYLAHSARARSARETLPYERLMLENWAASRLCRPPR</sequence>
<feature type="signal peptide" evidence="1">
    <location>
        <begin position="1"/>
        <end position="27"/>
    </location>
</feature>
<evidence type="ECO:0000256" key="1">
    <source>
        <dbReference type="SAM" id="SignalP"/>
    </source>
</evidence>
<gene>
    <name evidence="2" type="ORF">CGK74_12290</name>
</gene>
<dbReference type="Proteomes" id="UP000215181">
    <property type="component" value="Unassembled WGS sequence"/>
</dbReference>
<dbReference type="OrthoDB" id="195620at2"/>
<name>A0A235EY03_9RHOO</name>
<feature type="chain" id="PRO_5012737328" description="DUF3016 domain-containing protein" evidence="1">
    <location>
        <begin position="28"/>
        <end position="168"/>
    </location>
</feature>
<evidence type="ECO:0008006" key="4">
    <source>
        <dbReference type="Google" id="ProtNLM"/>
    </source>
</evidence>
<dbReference type="InterPro" id="IPR021557">
    <property type="entry name" value="DUF3016"/>
</dbReference>
<dbReference type="PROSITE" id="PS51257">
    <property type="entry name" value="PROKAR_LIPOPROTEIN"/>
    <property type="match status" value="1"/>
</dbReference>
<reference evidence="2 3" key="1">
    <citation type="submission" date="2017-07" db="EMBL/GenBank/DDBJ databases">
        <title>Thauera sp. KNDSS-Mac4 genome sequence and assembly.</title>
        <authorList>
            <person name="Mayilraj S."/>
        </authorList>
    </citation>
    <scope>NUCLEOTIDE SEQUENCE [LARGE SCALE GENOMIC DNA]</scope>
    <source>
        <strain evidence="2 3">KNDSS-Mac4</strain>
    </source>
</reference>
<dbReference type="Pfam" id="PF11454">
    <property type="entry name" value="DUF3016"/>
    <property type="match status" value="1"/>
</dbReference>
<accession>A0A235EY03</accession>
<keyword evidence="3" id="KW-1185">Reference proteome</keyword>
<proteinExistence type="predicted"/>
<dbReference type="AlphaFoldDB" id="A0A235EY03"/>
<dbReference type="EMBL" id="NOIH01000014">
    <property type="protein sequence ID" value="OYD53457.1"/>
    <property type="molecule type" value="Genomic_DNA"/>
</dbReference>
<protein>
    <recommendedName>
        <fullName evidence="4">DUF3016 domain-containing protein</fullName>
    </recommendedName>
</protein>
<keyword evidence="1" id="KW-0732">Signal</keyword>
<evidence type="ECO:0000313" key="2">
    <source>
        <dbReference type="EMBL" id="OYD53457.1"/>
    </source>
</evidence>
<organism evidence="2 3">
    <name type="scientific">Thauera propionica</name>
    <dbReference type="NCBI Taxonomy" id="2019431"/>
    <lineage>
        <taxon>Bacteria</taxon>
        <taxon>Pseudomonadati</taxon>
        <taxon>Pseudomonadota</taxon>
        <taxon>Betaproteobacteria</taxon>
        <taxon>Rhodocyclales</taxon>
        <taxon>Zoogloeaceae</taxon>
        <taxon>Thauera</taxon>
    </lineage>
</organism>